<organism evidence="2 3">
    <name type="scientific">Ditylenchus dipsaci</name>
    <dbReference type="NCBI Taxonomy" id="166011"/>
    <lineage>
        <taxon>Eukaryota</taxon>
        <taxon>Metazoa</taxon>
        <taxon>Ecdysozoa</taxon>
        <taxon>Nematoda</taxon>
        <taxon>Chromadorea</taxon>
        <taxon>Rhabditida</taxon>
        <taxon>Tylenchina</taxon>
        <taxon>Tylenchomorpha</taxon>
        <taxon>Sphaerularioidea</taxon>
        <taxon>Anguinidae</taxon>
        <taxon>Anguininae</taxon>
        <taxon>Ditylenchus</taxon>
    </lineage>
</organism>
<protein>
    <submittedName>
        <fullName evidence="3">Uncharacterized protein</fullName>
    </submittedName>
</protein>
<feature type="region of interest" description="Disordered" evidence="1">
    <location>
        <begin position="146"/>
        <end position="186"/>
    </location>
</feature>
<accession>A0A915ESM1</accession>
<evidence type="ECO:0000256" key="1">
    <source>
        <dbReference type="SAM" id="MobiDB-lite"/>
    </source>
</evidence>
<feature type="compositionally biased region" description="Basic and acidic residues" evidence="1">
    <location>
        <begin position="146"/>
        <end position="178"/>
    </location>
</feature>
<evidence type="ECO:0000313" key="2">
    <source>
        <dbReference type="Proteomes" id="UP000887574"/>
    </source>
</evidence>
<reference evidence="3" key="1">
    <citation type="submission" date="2022-11" db="UniProtKB">
        <authorList>
            <consortium name="WormBaseParasite"/>
        </authorList>
    </citation>
    <scope>IDENTIFICATION</scope>
</reference>
<evidence type="ECO:0000313" key="3">
    <source>
        <dbReference type="WBParaSite" id="jg8519"/>
    </source>
</evidence>
<keyword evidence="2" id="KW-1185">Reference proteome</keyword>
<proteinExistence type="predicted"/>
<dbReference type="WBParaSite" id="jg8519">
    <property type="protein sequence ID" value="jg8519"/>
    <property type="gene ID" value="jg8519"/>
</dbReference>
<sequence length="186" mass="22134">MTLNLPIKIKVILLKEAINTSPRSRDFAITKLSSSYIEFEVSWQVNSSVPSSISNLEVHIHRLGESHELVTFRKGDVQGISRIHRRANCGDLSERENFEAIVSYEELLEYPTHVHTRQDLIRQRNILAYKEDEWAWERIELTGARDQMEQERNQMEQERDQMEQERNQMEQDRNELEQQHLQFKVN</sequence>
<dbReference type="AlphaFoldDB" id="A0A915ESM1"/>
<dbReference type="Proteomes" id="UP000887574">
    <property type="component" value="Unplaced"/>
</dbReference>
<name>A0A915ESM1_9BILA</name>